<sequence>MNARISVVDEDVVREVTRIVVSEVAPEEMALFGMNSRAYFRDPARTLEEAAGDGGGSKESLMGAGGAEVVVMLTPFALAMVQGALSSFIGAFAANLADGGGTAVRRWLRGLFGRSDGENEAADPDSALTPDQVEWLREEAYRTLRRAELGDSQARLLADALAGAARVRR</sequence>
<reference evidence="1 2" key="1">
    <citation type="submission" date="2021-08" db="EMBL/GenBank/DDBJ databases">
        <authorList>
            <person name="Ping M."/>
        </authorList>
    </citation>
    <scope>NUCLEOTIDE SEQUENCE [LARGE SCALE GENOMIC DNA]</scope>
    <source>
        <strain evidence="1 2">MG28</strain>
    </source>
</reference>
<proteinExistence type="predicted"/>
<evidence type="ECO:0000313" key="2">
    <source>
        <dbReference type="Proteomes" id="UP000827138"/>
    </source>
</evidence>
<gene>
    <name evidence="1" type="ORF">K1J60_10705</name>
</gene>
<dbReference type="RefSeq" id="WP_220646009.1">
    <property type="nucleotide sequence ID" value="NZ_CP080647.1"/>
</dbReference>
<name>A0ABX8XM36_9ACTN</name>
<organism evidence="1 2">
    <name type="scientific">Streptomyces akebiae</name>
    <dbReference type="NCBI Taxonomy" id="2865673"/>
    <lineage>
        <taxon>Bacteria</taxon>
        <taxon>Bacillati</taxon>
        <taxon>Actinomycetota</taxon>
        <taxon>Actinomycetes</taxon>
        <taxon>Kitasatosporales</taxon>
        <taxon>Streptomycetaceae</taxon>
        <taxon>Streptomyces</taxon>
    </lineage>
</organism>
<evidence type="ECO:0000313" key="1">
    <source>
        <dbReference type="EMBL" id="QYX76916.1"/>
    </source>
</evidence>
<accession>A0ABX8XM36</accession>
<keyword evidence="2" id="KW-1185">Reference proteome</keyword>
<dbReference type="EMBL" id="CP080647">
    <property type="protein sequence ID" value="QYX76916.1"/>
    <property type="molecule type" value="Genomic_DNA"/>
</dbReference>
<dbReference type="Proteomes" id="UP000827138">
    <property type="component" value="Chromosome"/>
</dbReference>
<protein>
    <submittedName>
        <fullName evidence="1">Uncharacterized protein</fullName>
    </submittedName>
</protein>